<dbReference type="EMBL" id="CP002339">
    <property type="protein sequence ID" value="AEF03215.1"/>
    <property type="molecule type" value="Genomic_DNA"/>
</dbReference>
<dbReference type="SUPFAM" id="SSF75169">
    <property type="entry name" value="DsrEFH-like"/>
    <property type="match status" value="1"/>
</dbReference>
<proteinExistence type="predicted"/>
<dbReference type="Gene3D" id="3.40.1260.10">
    <property type="entry name" value="DsrEFH-like"/>
    <property type="match status" value="1"/>
</dbReference>
<protein>
    <submittedName>
        <fullName evidence="1">Uncharacterized protein</fullName>
    </submittedName>
</protein>
<dbReference type="InterPro" id="IPR027396">
    <property type="entry name" value="DsrEFH-like"/>
</dbReference>
<name>F5Z822_ALTNA</name>
<evidence type="ECO:0000313" key="2">
    <source>
        <dbReference type="Proteomes" id="UP000000683"/>
    </source>
</evidence>
<dbReference type="Proteomes" id="UP000000683">
    <property type="component" value="Chromosome"/>
</dbReference>
<gene>
    <name evidence="1" type="ordered locus">ambt_08435</name>
</gene>
<evidence type="ECO:0000313" key="1">
    <source>
        <dbReference type="EMBL" id="AEF03215.1"/>
    </source>
</evidence>
<sequence>MLFIVKFYPLSAVAVKTLQQAFISTDSANAVVLVDDGVYYAHQTDTQQTGLGLLSGLANTINAGEAMHSATSLFALQDDMALRGLFHKASQALSHEASSEDNTESVTPISMDKFVALTDTFYPAVLL</sequence>
<dbReference type="OrthoDB" id="9946067at2"/>
<organism evidence="1 2">
    <name type="scientific">Alteromonas naphthalenivorans</name>
    <dbReference type="NCBI Taxonomy" id="715451"/>
    <lineage>
        <taxon>Bacteria</taxon>
        <taxon>Pseudomonadati</taxon>
        <taxon>Pseudomonadota</taxon>
        <taxon>Gammaproteobacteria</taxon>
        <taxon>Alteromonadales</taxon>
        <taxon>Alteromonadaceae</taxon>
        <taxon>Alteromonas/Salinimonas group</taxon>
        <taxon>Alteromonas</taxon>
    </lineage>
</organism>
<dbReference type="RefSeq" id="WP_013784153.1">
    <property type="nucleotide sequence ID" value="NC_015554.1"/>
</dbReference>
<reference evidence="1 2" key="1">
    <citation type="journal article" date="2011" name="J. Bacteriol.">
        <title>Complete genome sequence of the polycyclic aromatic hydrocarbon-degrading bacterium Alteromonas sp. strain SN2.</title>
        <authorList>
            <person name="Jin H.M."/>
            <person name="Jeong H."/>
            <person name="Moon E.J."/>
            <person name="Math R.K."/>
            <person name="Lee K."/>
            <person name="Kim H.J."/>
            <person name="Jeon C.O."/>
            <person name="Oh T.K."/>
            <person name="Kim J.F."/>
        </authorList>
    </citation>
    <scope>NUCLEOTIDE SEQUENCE [LARGE SCALE GENOMIC DNA]</scope>
    <source>
        <strain evidence="2">JCM 17741 / KACC 18427 / KCTC 11700BP / SN2</strain>
    </source>
</reference>
<dbReference type="KEGG" id="alt:ambt_08435"/>
<keyword evidence="2" id="KW-1185">Reference proteome</keyword>
<accession>F5Z822</accession>
<dbReference type="AlphaFoldDB" id="F5Z822"/>
<dbReference type="HOGENOM" id="CLU_1965930_0_0_6"/>